<dbReference type="AlphaFoldDB" id="A0A7G1G5B0"/>
<organism evidence="8 9">
    <name type="scientific">Tepiditoga spiralis</name>
    <dbReference type="NCBI Taxonomy" id="2108365"/>
    <lineage>
        <taxon>Bacteria</taxon>
        <taxon>Thermotogati</taxon>
        <taxon>Thermotogota</taxon>
        <taxon>Thermotogae</taxon>
        <taxon>Petrotogales</taxon>
        <taxon>Petrotogaceae</taxon>
        <taxon>Tepiditoga</taxon>
    </lineage>
</organism>
<dbReference type="PANTHER" id="PTHR11228:SF7">
    <property type="entry name" value="PQQA PEPTIDE CYCLASE"/>
    <property type="match status" value="1"/>
</dbReference>
<sequence length="315" mass="36480">MINNFAPTEINWGLTYSCNLKCNHCYSNSSSQNLKNPLSFDKLKLIMNKIIDAGIFKIIFTGGEPFLNTNLFSLIEIAKKNNIFVHINTNGLLLDDKIIEKLQEYKVDSIRISLDGKNKFEHESLRGKNSNFEKVCSVIEKISKTNITTSIATTINKNNYMSLEEIIKLSINLGAKNWTTFRYVKYNKNSYKYALDKYEYYEILKKLYEYKIKYEKSIELYIEDPLFLFINEGKNRPCPASNSFFAINPKGDVLLCPSIPLKVGSLIENNVFDIWNSKVFLNLRGKRMGCLSAAFEKYNVLKKDPFLKNFEVKKF</sequence>
<dbReference type="InterPro" id="IPR013785">
    <property type="entry name" value="Aldolase_TIM"/>
</dbReference>
<dbReference type="Proteomes" id="UP000516361">
    <property type="component" value="Chromosome"/>
</dbReference>
<evidence type="ECO:0000256" key="4">
    <source>
        <dbReference type="ARBA" id="ARBA00022723"/>
    </source>
</evidence>
<dbReference type="CDD" id="cd21109">
    <property type="entry name" value="SPASM"/>
    <property type="match status" value="1"/>
</dbReference>
<comment type="cofactor">
    <cofactor evidence="1">
        <name>[4Fe-4S] cluster</name>
        <dbReference type="ChEBI" id="CHEBI:49883"/>
    </cofactor>
</comment>
<dbReference type="InterPro" id="IPR023885">
    <property type="entry name" value="4Fe4S-binding_SPASM_dom"/>
</dbReference>
<proteinExistence type="predicted"/>
<evidence type="ECO:0000256" key="6">
    <source>
        <dbReference type="ARBA" id="ARBA00023014"/>
    </source>
</evidence>
<protein>
    <recommendedName>
        <fullName evidence="7">Radical SAM core domain-containing protein</fullName>
    </recommendedName>
</protein>
<dbReference type="SFLD" id="SFLDG01067">
    <property type="entry name" value="SPASM/twitch_domain_containing"/>
    <property type="match status" value="1"/>
</dbReference>
<dbReference type="InterPro" id="IPR058240">
    <property type="entry name" value="rSAM_sf"/>
</dbReference>
<dbReference type="SUPFAM" id="SSF102114">
    <property type="entry name" value="Radical SAM enzymes"/>
    <property type="match status" value="1"/>
</dbReference>
<evidence type="ECO:0000313" key="9">
    <source>
        <dbReference type="Proteomes" id="UP000516361"/>
    </source>
</evidence>
<feature type="domain" description="Radical SAM core" evidence="7">
    <location>
        <begin position="4"/>
        <end position="223"/>
    </location>
</feature>
<reference evidence="8 9" key="1">
    <citation type="submission" date="2018-06" db="EMBL/GenBank/DDBJ databases">
        <title>Genome sequencing of Oceanotoga sp. sy52.</title>
        <authorList>
            <person name="Mori K."/>
        </authorList>
    </citation>
    <scope>NUCLEOTIDE SEQUENCE [LARGE SCALE GENOMIC DNA]</scope>
    <source>
        <strain evidence="9">sy52</strain>
    </source>
</reference>
<keyword evidence="3" id="KW-0949">S-adenosyl-L-methionine</keyword>
<evidence type="ECO:0000256" key="1">
    <source>
        <dbReference type="ARBA" id="ARBA00001966"/>
    </source>
</evidence>
<dbReference type="SFLD" id="SFLDS00029">
    <property type="entry name" value="Radical_SAM"/>
    <property type="match status" value="1"/>
</dbReference>
<dbReference type="SMART" id="SM00729">
    <property type="entry name" value="Elp3"/>
    <property type="match status" value="1"/>
</dbReference>
<dbReference type="InterPro" id="IPR050377">
    <property type="entry name" value="Radical_SAM_PqqE_MftC-like"/>
</dbReference>
<dbReference type="InterPro" id="IPR007197">
    <property type="entry name" value="rSAM"/>
</dbReference>
<evidence type="ECO:0000256" key="2">
    <source>
        <dbReference type="ARBA" id="ARBA00022485"/>
    </source>
</evidence>
<dbReference type="InterPro" id="IPR006638">
    <property type="entry name" value="Elp3/MiaA/NifB-like_rSAM"/>
</dbReference>
<dbReference type="EMBL" id="AP018712">
    <property type="protein sequence ID" value="BBE30077.1"/>
    <property type="molecule type" value="Genomic_DNA"/>
</dbReference>
<dbReference type="SFLD" id="SFLDG01386">
    <property type="entry name" value="main_SPASM_domain-containing"/>
    <property type="match status" value="1"/>
</dbReference>
<keyword evidence="9" id="KW-1185">Reference proteome</keyword>
<evidence type="ECO:0000259" key="7">
    <source>
        <dbReference type="PROSITE" id="PS51918"/>
    </source>
</evidence>
<evidence type="ECO:0000256" key="5">
    <source>
        <dbReference type="ARBA" id="ARBA00023004"/>
    </source>
</evidence>
<keyword evidence="6" id="KW-0411">Iron-sulfur</keyword>
<dbReference type="PANTHER" id="PTHR11228">
    <property type="entry name" value="RADICAL SAM DOMAIN PROTEIN"/>
    <property type="match status" value="1"/>
</dbReference>
<dbReference type="InterPro" id="IPR017200">
    <property type="entry name" value="PqqE-like"/>
</dbReference>
<dbReference type="CDD" id="cd01335">
    <property type="entry name" value="Radical_SAM"/>
    <property type="match status" value="1"/>
</dbReference>
<dbReference type="GO" id="GO:0051539">
    <property type="term" value="F:4 iron, 4 sulfur cluster binding"/>
    <property type="evidence" value="ECO:0007669"/>
    <property type="project" value="UniProtKB-KW"/>
</dbReference>
<dbReference type="RefSeq" id="WP_190615210.1">
    <property type="nucleotide sequence ID" value="NZ_AP018712.1"/>
</dbReference>
<gene>
    <name evidence="8" type="ORF">OSSY52_02180</name>
</gene>
<dbReference type="KEGG" id="ocy:OSSY52_02180"/>
<evidence type="ECO:0000313" key="8">
    <source>
        <dbReference type="EMBL" id="BBE30077.1"/>
    </source>
</evidence>
<dbReference type="GO" id="GO:0003824">
    <property type="term" value="F:catalytic activity"/>
    <property type="evidence" value="ECO:0007669"/>
    <property type="project" value="InterPro"/>
</dbReference>
<dbReference type="GO" id="GO:0046872">
    <property type="term" value="F:metal ion binding"/>
    <property type="evidence" value="ECO:0007669"/>
    <property type="project" value="UniProtKB-KW"/>
</dbReference>
<dbReference type="InParanoid" id="A0A7G1G5B0"/>
<evidence type="ECO:0000256" key="3">
    <source>
        <dbReference type="ARBA" id="ARBA00022691"/>
    </source>
</evidence>
<keyword evidence="4" id="KW-0479">Metal-binding</keyword>
<dbReference type="Pfam" id="PF04055">
    <property type="entry name" value="Radical_SAM"/>
    <property type="match status" value="1"/>
</dbReference>
<keyword evidence="2" id="KW-0004">4Fe-4S</keyword>
<accession>A0A7G1G5B0</accession>
<name>A0A7G1G5B0_9BACT</name>
<keyword evidence="5" id="KW-0408">Iron</keyword>
<dbReference type="Pfam" id="PF13186">
    <property type="entry name" value="SPASM"/>
    <property type="match status" value="1"/>
</dbReference>
<dbReference type="PROSITE" id="PS51918">
    <property type="entry name" value="RADICAL_SAM"/>
    <property type="match status" value="1"/>
</dbReference>
<dbReference type="PIRSF" id="PIRSF037420">
    <property type="entry name" value="PQQ_syn_pqqE"/>
    <property type="match status" value="1"/>
</dbReference>
<dbReference type="Gene3D" id="3.20.20.70">
    <property type="entry name" value="Aldolase class I"/>
    <property type="match status" value="1"/>
</dbReference>